<dbReference type="InterPro" id="IPR050642">
    <property type="entry name" value="PDH_E1_Alpha_Subunit"/>
</dbReference>
<dbReference type="Proteomes" id="UP001162156">
    <property type="component" value="Unassembled WGS sequence"/>
</dbReference>
<comment type="function">
    <text evidence="7">The pyruvate dehydrogenase complex catalyzes the overall conversion of pyruvate to acetyl-CoA and CO(2).</text>
</comment>
<dbReference type="GO" id="GO:0004739">
    <property type="term" value="F:pyruvate dehydrogenase (acetyl-transferring) activity"/>
    <property type="evidence" value="ECO:0007669"/>
    <property type="project" value="UniProtKB-UniRule"/>
</dbReference>
<dbReference type="InterPro" id="IPR029061">
    <property type="entry name" value="THDP-binding"/>
</dbReference>
<dbReference type="PANTHER" id="PTHR11516:SF60">
    <property type="entry name" value="PYRUVATE DEHYDROGENASE E1 COMPONENT SUBUNIT ALPHA"/>
    <property type="match status" value="1"/>
</dbReference>
<dbReference type="SUPFAM" id="SSF52518">
    <property type="entry name" value="Thiamin diphosphate-binding fold (THDP-binding)"/>
    <property type="match status" value="1"/>
</dbReference>
<feature type="domain" description="Dehydrogenase E1 component" evidence="8">
    <location>
        <begin position="67"/>
        <end position="359"/>
    </location>
</feature>
<dbReference type="PANTHER" id="PTHR11516">
    <property type="entry name" value="PYRUVATE DEHYDROGENASE E1 COMPONENT, ALPHA SUBUNIT BACTERIAL AND ORGANELLAR"/>
    <property type="match status" value="1"/>
</dbReference>
<proteinExistence type="predicted"/>
<dbReference type="Gene3D" id="3.40.50.970">
    <property type="match status" value="1"/>
</dbReference>
<comment type="catalytic activity">
    <reaction evidence="6 7">
        <text>N(6)-[(R)-lipoyl]-L-lysyl-[protein] + pyruvate + H(+) = N(6)-[(R)-S(8)-acetyldihydrolipoyl]-L-lysyl-[protein] + CO2</text>
        <dbReference type="Rhea" id="RHEA:19189"/>
        <dbReference type="Rhea" id="RHEA-COMP:10474"/>
        <dbReference type="Rhea" id="RHEA-COMP:10478"/>
        <dbReference type="ChEBI" id="CHEBI:15361"/>
        <dbReference type="ChEBI" id="CHEBI:15378"/>
        <dbReference type="ChEBI" id="CHEBI:16526"/>
        <dbReference type="ChEBI" id="CHEBI:83099"/>
        <dbReference type="ChEBI" id="CHEBI:83111"/>
        <dbReference type="EC" id="1.2.4.1"/>
    </reaction>
</comment>
<keyword evidence="4 7" id="KW-0786">Thiamine pyrophosphate</keyword>
<dbReference type="InterPro" id="IPR001017">
    <property type="entry name" value="DH_E1"/>
</dbReference>
<organism evidence="9 10">
    <name type="scientific">Rhamnusium bicolor</name>
    <dbReference type="NCBI Taxonomy" id="1586634"/>
    <lineage>
        <taxon>Eukaryota</taxon>
        <taxon>Metazoa</taxon>
        <taxon>Ecdysozoa</taxon>
        <taxon>Arthropoda</taxon>
        <taxon>Hexapoda</taxon>
        <taxon>Insecta</taxon>
        <taxon>Pterygota</taxon>
        <taxon>Neoptera</taxon>
        <taxon>Endopterygota</taxon>
        <taxon>Coleoptera</taxon>
        <taxon>Polyphaga</taxon>
        <taxon>Cucujiformia</taxon>
        <taxon>Chrysomeloidea</taxon>
        <taxon>Cerambycidae</taxon>
        <taxon>Lepturinae</taxon>
        <taxon>Rhagiini</taxon>
        <taxon>Rhamnusium</taxon>
    </lineage>
</organism>
<dbReference type="CDD" id="cd02000">
    <property type="entry name" value="TPP_E1_PDC_ADC_BCADC"/>
    <property type="match status" value="1"/>
</dbReference>
<evidence type="ECO:0000256" key="5">
    <source>
        <dbReference type="ARBA" id="ARBA00023317"/>
    </source>
</evidence>
<keyword evidence="10" id="KW-1185">Reference proteome</keyword>
<keyword evidence="3 7" id="KW-0560">Oxidoreductase</keyword>
<dbReference type="InterPro" id="IPR017597">
    <property type="entry name" value="Pyrv_DH_E1_asu_subgrp-y"/>
</dbReference>
<dbReference type="NCBIfam" id="TIGR03182">
    <property type="entry name" value="PDH_E1_alph_y"/>
    <property type="match status" value="1"/>
</dbReference>
<evidence type="ECO:0000256" key="3">
    <source>
        <dbReference type="ARBA" id="ARBA00023002"/>
    </source>
</evidence>
<evidence type="ECO:0000256" key="4">
    <source>
        <dbReference type="ARBA" id="ARBA00023052"/>
    </source>
</evidence>
<evidence type="ECO:0000313" key="10">
    <source>
        <dbReference type="Proteomes" id="UP001162156"/>
    </source>
</evidence>
<accession>A0AAV8WJB2</accession>
<dbReference type="FunFam" id="3.40.50.970:FF:000013">
    <property type="entry name" value="Pyruvate dehydrogenase E1 component subunit alpha"/>
    <property type="match status" value="1"/>
</dbReference>
<evidence type="ECO:0000256" key="7">
    <source>
        <dbReference type="RuleBase" id="RU361139"/>
    </source>
</evidence>
<evidence type="ECO:0000256" key="2">
    <source>
        <dbReference type="ARBA" id="ARBA00022946"/>
    </source>
</evidence>
<dbReference type="GO" id="GO:0006086">
    <property type="term" value="P:pyruvate decarboxylation to acetyl-CoA"/>
    <property type="evidence" value="ECO:0007669"/>
    <property type="project" value="InterPro"/>
</dbReference>
<dbReference type="Pfam" id="PF00676">
    <property type="entry name" value="E1_dh"/>
    <property type="match status" value="1"/>
</dbReference>
<reference evidence="9" key="1">
    <citation type="journal article" date="2023" name="Insect Mol. Biol.">
        <title>Genome sequencing provides insights into the evolution of gene families encoding plant cell wall-degrading enzymes in longhorned beetles.</title>
        <authorList>
            <person name="Shin N.R."/>
            <person name="Okamura Y."/>
            <person name="Kirsch R."/>
            <person name="Pauchet Y."/>
        </authorList>
    </citation>
    <scope>NUCLEOTIDE SEQUENCE</scope>
    <source>
        <strain evidence="9">RBIC_L_NR</strain>
    </source>
</reference>
<comment type="caution">
    <text evidence="9">The sequence shown here is derived from an EMBL/GenBank/DDBJ whole genome shotgun (WGS) entry which is preliminary data.</text>
</comment>
<gene>
    <name evidence="9" type="ORF">NQ314_021166</name>
</gene>
<evidence type="ECO:0000256" key="6">
    <source>
        <dbReference type="ARBA" id="ARBA00051231"/>
    </source>
</evidence>
<protein>
    <recommendedName>
        <fullName evidence="7">Pyruvate dehydrogenase E1 component subunit alpha</fullName>
        <ecNumber evidence="7">1.2.4.1</ecNumber>
    </recommendedName>
</protein>
<dbReference type="EMBL" id="JANEYF010005891">
    <property type="protein sequence ID" value="KAJ8926463.1"/>
    <property type="molecule type" value="Genomic_DNA"/>
</dbReference>
<sequence>MNKILPLTSPPNKNIFVRKHVIPVLLNTRLLLSTKFENQPYDVHKLDKSPSTSTELSKDDALLYFEQMTSIRRMEASLANLYKDKAVRGFCHLYSGQEACGVGIKAVMRPQDTVITSYRCHGWMILLGATYQDVIAELLAKQSGCARGKGGSMHMYIKNFFGGNGIVGAHIPLGAGIALAHKYTNNGAVSISCYGDGATNQGQVFEAFNISKLHSLPAIFVIENNTYAMGTSIARHAANINMYQRGDYIPGIRLDGMDVLAVREGARFCIEHIISGKGPILLELLTYRYFGHSMSDPGTSYRSRDEIKEVRDKRDPIKVFQNKIISSGLVTEDELKKIEDDVKKDIENAIKTSKEDTELSLDNVAYDIYSEFKGKVKMPAFNHYIDHKNVKW</sequence>
<comment type="cofactor">
    <cofactor evidence="1 7">
        <name>thiamine diphosphate</name>
        <dbReference type="ChEBI" id="CHEBI:58937"/>
    </cofactor>
</comment>
<keyword evidence="5 7" id="KW-0670">Pyruvate</keyword>
<dbReference type="AlphaFoldDB" id="A0AAV8WJB2"/>
<evidence type="ECO:0000313" key="9">
    <source>
        <dbReference type="EMBL" id="KAJ8926463.1"/>
    </source>
</evidence>
<evidence type="ECO:0000259" key="8">
    <source>
        <dbReference type="Pfam" id="PF00676"/>
    </source>
</evidence>
<dbReference type="EC" id="1.2.4.1" evidence="7"/>
<keyword evidence="2" id="KW-0809">Transit peptide</keyword>
<evidence type="ECO:0000256" key="1">
    <source>
        <dbReference type="ARBA" id="ARBA00001964"/>
    </source>
</evidence>
<name>A0AAV8WJB2_9CUCU</name>